<feature type="region of interest" description="Disordered" evidence="2">
    <location>
        <begin position="223"/>
        <end position="247"/>
    </location>
</feature>
<keyword evidence="1" id="KW-0862">Zinc</keyword>
<evidence type="ECO:0000256" key="2">
    <source>
        <dbReference type="SAM" id="MobiDB-lite"/>
    </source>
</evidence>
<keyword evidence="5" id="KW-1185">Reference proteome</keyword>
<dbReference type="Gene3D" id="4.10.60.10">
    <property type="entry name" value="Zinc finger, CCHC-type"/>
    <property type="match status" value="2"/>
</dbReference>
<dbReference type="GO" id="GO:0008270">
    <property type="term" value="F:zinc ion binding"/>
    <property type="evidence" value="ECO:0007669"/>
    <property type="project" value="UniProtKB-KW"/>
</dbReference>
<comment type="caution">
    <text evidence="4">The sequence shown here is derived from an EMBL/GenBank/DDBJ whole genome shotgun (WGS) entry which is preliminary data.</text>
</comment>
<feature type="non-terminal residue" evidence="4">
    <location>
        <position position="492"/>
    </location>
</feature>
<keyword evidence="1" id="KW-0479">Metal-binding</keyword>
<sequence length="492" mass="54519">SLRFMPRSRDGLEAWDRAKFKKLVLVDGLGLRLEDILCLQDFGASGIFDLTLMSEALCLDVWRKVQEKEEDAPLRLFRVEPLFVGELKVLTVHMGDPFVPEGDIVSFLQQFVDLQGAGKRDLEADGVWTGKRTYQMRLRLGTAVAEGVIHPPAFFKIGTRKGYLEYSGQPLTCYKCGERGHFARQCTLVRCRLCETTGHMAKACVQGKRCFLCKETGHVSRECAKGEGGGEAEGALGKGRGKDENKVGIRERQGNGEARVKIEKVPEKGKGTGEIGGETREVLVKKKEKGEGRVETREVSVEEKEKGEISVGVKEMSVKEMERGEVSARTREVLVKGKEKGGTSAETNGGNMEDAQRTDASGGCVEEVKKGVSENVCEEMRKCGSGDKMECAQGHDESGQYKEEVKQNASENVSKERGEVESGEDEWIADRIRRRKAERKKQRDGTTGGLQVKRSEESSRGMEGVKKNVSEKGSEKEREVECEEGDWLPPGR</sequence>
<name>A0A8J7P774_ATRSP</name>
<dbReference type="PROSITE" id="PS50158">
    <property type="entry name" value="ZF_CCHC"/>
    <property type="match status" value="2"/>
</dbReference>
<feature type="region of interest" description="Disordered" evidence="2">
    <location>
        <begin position="384"/>
        <end position="492"/>
    </location>
</feature>
<evidence type="ECO:0000259" key="3">
    <source>
        <dbReference type="PROSITE" id="PS50158"/>
    </source>
</evidence>
<dbReference type="InterPro" id="IPR036875">
    <property type="entry name" value="Znf_CCHC_sf"/>
</dbReference>
<dbReference type="Proteomes" id="UP000736164">
    <property type="component" value="Unassembled WGS sequence"/>
</dbReference>
<feature type="compositionally biased region" description="Basic and acidic residues" evidence="2">
    <location>
        <begin position="384"/>
        <end position="406"/>
    </location>
</feature>
<dbReference type="GO" id="GO:0002218">
    <property type="term" value="P:activation of innate immune response"/>
    <property type="evidence" value="ECO:0007669"/>
    <property type="project" value="InterPro"/>
</dbReference>
<feature type="compositionally biased region" description="Basic and acidic residues" evidence="2">
    <location>
        <begin position="453"/>
        <end position="479"/>
    </location>
</feature>
<reference evidence="4" key="1">
    <citation type="journal article" date="2021" name="Cell">
        <title>Tracing the genetic footprints of vertebrate landing in non-teleost ray-finned fishes.</title>
        <authorList>
            <person name="Bi X."/>
            <person name="Wang K."/>
            <person name="Yang L."/>
            <person name="Pan H."/>
            <person name="Jiang H."/>
            <person name="Wei Q."/>
            <person name="Fang M."/>
            <person name="Yu H."/>
            <person name="Zhu C."/>
            <person name="Cai Y."/>
            <person name="He Y."/>
            <person name="Gan X."/>
            <person name="Zeng H."/>
            <person name="Yu D."/>
            <person name="Zhu Y."/>
            <person name="Jiang H."/>
            <person name="Qiu Q."/>
            <person name="Yang H."/>
            <person name="Zhang Y.E."/>
            <person name="Wang W."/>
            <person name="Zhu M."/>
            <person name="He S."/>
            <person name="Zhang G."/>
        </authorList>
    </citation>
    <scope>NUCLEOTIDE SEQUENCE</scope>
    <source>
        <strain evidence="4">Allg_001</strain>
    </source>
</reference>
<keyword evidence="1" id="KW-0863">Zinc-finger</keyword>
<proteinExistence type="predicted"/>
<dbReference type="PANTHER" id="PTHR22639">
    <property type="entry name" value="GAG-RELATED PROTEIN"/>
    <property type="match status" value="1"/>
</dbReference>
<protein>
    <submittedName>
        <fullName evidence="4">ZCHC3 protein</fullName>
    </submittedName>
</protein>
<dbReference type="InterPro" id="IPR057811">
    <property type="entry name" value="RBD_ZCCHC3_2nd"/>
</dbReference>
<dbReference type="InterPro" id="IPR042509">
    <property type="entry name" value="ZCCHC3"/>
</dbReference>
<feature type="domain" description="CCHC-type" evidence="3">
    <location>
        <begin position="173"/>
        <end position="186"/>
    </location>
</feature>
<dbReference type="EMBL" id="JAAWVO010069840">
    <property type="protein sequence ID" value="MBN3324255.1"/>
    <property type="molecule type" value="Genomic_DNA"/>
</dbReference>
<dbReference type="Pfam" id="PF00098">
    <property type="entry name" value="zf-CCHC"/>
    <property type="match status" value="2"/>
</dbReference>
<dbReference type="PANTHER" id="PTHR22639:SF3">
    <property type="entry name" value="ZINC FINGER CCHC DOMAIN-CONTAINING PROTEIN 3"/>
    <property type="match status" value="1"/>
</dbReference>
<dbReference type="SMART" id="SM00343">
    <property type="entry name" value="ZnF_C2HC"/>
    <property type="match status" value="3"/>
</dbReference>
<feature type="compositionally biased region" description="Basic residues" evidence="2">
    <location>
        <begin position="432"/>
        <end position="442"/>
    </location>
</feature>
<accession>A0A8J7P774</accession>
<dbReference type="Pfam" id="PF23057">
    <property type="entry name" value="RBD_ZCCHC3_1st"/>
    <property type="match status" value="1"/>
</dbReference>
<feature type="compositionally biased region" description="Gly residues" evidence="2">
    <location>
        <begin position="226"/>
        <end position="238"/>
    </location>
</feature>
<evidence type="ECO:0000313" key="5">
    <source>
        <dbReference type="Proteomes" id="UP000736164"/>
    </source>
</evidence>
<dbReference type="AlphaFoldDB" id="A0A8J7P774"/>
<dbReference type="InterPro" id="IPR001878">
    <property type="entry name" value="Znf_CCHC"/>
</dbReference>
<feature type="non-terminal residue" evidence="4">
    <location>
        <position position="1"/>
    </location>
</feature>
<evidence type="ECO:0000256" key="1">
    <source>
        <dbReference type="PROSITE-ProRule" id="PRU00047"/>
    </source>
</evidence>
<gene>
    <name evidence="4" type="primary">Zcchc3_40</name>
    <name evidence="4" type="ORF">GTO95_0000116</name>
</gene>
<feature type="domain" description="CCHC-type" evidence="3">
    <location>
        <begin position="209"/>
        <end position="223"/>
    </location>
</feature>
<dbReference type="InterPro" id="IPR057810">
    <property type="entry name" value="RBD_ZCCHC3_1st"/>
</dbReference>
<dbReference type="GO" id="GO:0003723">
    <property type="term" value="F:RNA binding"/>
    <property type="evidence" value="ECO:0007669"/>
    <property type="project" value="InterPro"/>
</dbReference>
<dbReference type="SUPFAM" id="SSF57756">
    <property type="entry name" value="Retrovirus zinc finger-like domains"/>
    <property type="match status" value="2"/>
</dbReference>
<feature type="region of interest" description="Disordered" evidence="2">
    <location>
        <begin position="336"/>
        <end position="371"/>
    </location>
</feature>
<dbReference type="Pfam" id="PF23058">
    <property type="entry name" value="RBD_ZCCHC3_2nd"/>
    <property type="match status" value="1"/>
</dbReference>
<organism evidence="4 5">
    <name type="scientific">Atractosteus spatula</name>
    <name type="common">Alligator gar</name>
    <name type="synonym">Lepisosteus spatula</name>
    <dbReference type="NCBI Taxonomy" id="7917"/>
    <lineage>
        <taxon>Eukaryota</taxon>
        <taxon>Metazoa</taxon>
        <taxon>Chordata</taxon>
        <taxon>Craniata</taxon>
        <taxon>Vertebrata</taxon>
        <taxon>Euteleostomi</taxon>
        <taxon>Actinopterygii</taxon>
        <taxon>Neopterygii</taxon>
        <taxon>Holostei</taxon>
        <taxon>Semionotiformes</taxon>
        <taxon>Lepisosteidae</taxon>
        <taxon>Atractosteus</taxon>
    </lineage>
</organism>
<dbReference type="GO" id="GO:0003690">
    <property type="term" value="F:double-stranded DNA binding"/>
    <property type="evidence" value="ECO:0007669"/>
    <property type="project" value="InterPro"/>
</dbReference>
<evidence type="ECO:0000313" key="4">
    <source>
        <dbReference type="EMBL" id="MBN3324255.1"/>
    </source>
</evidence>